<evidence type="ECO:0000313" key="2">
    <source>
        <dbReference type="EMBL" id="SDE39121.1"/>
    </source>
</evidence>
<dbReference type="EMBL" id="FNAY01000001">
    <property type="protein sequence ID" value="SDE39121.1"/>
    <property type="molecule type" value="Genomic_DNA"/>
</dbReference>
<sequence length="225" mass="24376">MRAEAQIDLVGVVEAVDHRDAVIEHIGQADGRQRAGPGLHPAVAIFDDAGLHRRFLDHRGEFEDVHVGHAAIGMTRVKIAAEERELFLGGPGAGRGALEMGVAVEHLALGPGRLEIRDADARRKTGRAIGAGGAVKHVLRAPEALARERIVQFLGALALQGREQLALRPPVQIGAGLRSGHVELRCKRKRMAHERRGLTRQRRSTQDHAIKARALRQGFPSKAGQ</sequence>
<protein>
    <submittedName>
        <fullName evidence="2">Uncharacterized protein</fullName>
    </submittedName>
</protein>
<feature type="compositionally biased region" description="Basic residues" evidence="1">
    <location>
        <begin position="190"/>
        <end position="203"/>
    </location>
</feature>
<reference evidence="2 3" key="1">
    <citation type="submission" date="2016-10" db="EMBL/GenBank/DDBJ databases">
        <authorList>
            <person name="de Groot N.N."/>
        </authorList>
    </citation>
    <scope>NUCLEOTIDE SEQUENCE [LARGE SCALE GENOMIC DNA]</scope>
    <source>
        <strain evidence="3">DSM 938 / 37b4</strain>
    </source>
</reference>
<feature type="region of interest" description="Disordered" evidence="1">
    <location>
        <begin position="190"/>
        <end position="225"/>
    </location>
</feature>
<evidence type="ECO:0000256" key="1">
    <source>
        <dbReference type="SAM" id="MobiDB-lite"/>
    </source>
</evidence>
<organism evidence="2 3">
    <name type="scientific">Rhodobacter capsulatus</name>
    <name type="common">Rhodopseudomonas capsulata</name>
    <dbReference type="NCBI Taxonomy" id="1061"/>
    <lineage>
        <taxon>Bacteria</taxon>
        <taxon>Pseudomonadati</taxon>
        <taxon>Pseudomonadota</taxon>
        <taxon>Alphaproteobacteria</taxon>
        <taxon>Rhodobacterales</taxon>
        <taxon>Rhodobacter group</taxon>
        <taxon>Rhodobacter</taxon>
    </lineage>
</organism>
<name>A0A1G7CIQ2_RHOCA</name>
<evidence type="ECO:0000313" key="3">
    <source>
        <dbReference type="Proteomes" id="UP000183812"/>
    </source>
</evidence>
<dbReference type="Proteomes" id="UP000183812">
    <property type="component" value="Unassembled WGS sequence"/>
</dbReference>
<dbReference type="AlphaFoldDB" id="A0A1G7CIQ2"/>
<gene>
    <name evidence="2" type="ORF">SAMN04244550_00283</name>
</gene>
<proteinExistence type="predicted"/>
<accession>A0A1G7CIQ2</accession>